<keyword evidence="3 6" id="KW-0378">Hydrolase</keyword>
<comment type="similarity">
    <text evidence="1 6">Belongs to the type-B carboxylesterase/lipase family.</text>
</comment>
<dbReference type="PROSITE" id="PS00122">
    <property type="entry name" value="CARBOXYLESTERASE_B_1"/>
    <property type="match status" value="1"/>
</dbReference>
<dbReference type="Gene3D" id="3.40.50.1820">
    <property type="entry name" value="alpha/beta hydrolase"/>
    <property type="match status" value="1"/>
</dbReference>
<keyword evidence="9" id="KW-1185">Reference proteome</keyword>
<dbReference type="Proteomes" id="UP000663880">
    <property type="component" value="Unassembled WGS sequence"/>
</dbReference>
<dbReference type="AlphaFoldDB" id="A0A821WVT5"/>
<accession>A0A821WVT5</accession>
<gene>
    <name evidence="8" type="ORF">PMACD_LOCUS14051</name>
</gene>
<evidence type="ECO:0000256" key="4">
    <source>
        <dbReference type="ARBA" id="ARBA00023157"/>
    </source>
</evidence>
<evidence type="ECO:0000256" key="3">
    <source>
        <dbReference type="ARBA" id="ARBA00022801"/>
    </source>
</evidence>
<evidence type="ECO:0000256" key="6">
    <source>
        <dbReference type="RuleBase" id="RU361235"/>
    </source>
</evidence>
<evidence type="ECO:0000256" key="1">
    <source>
        <dbReference type="ARBA" id="ARBA00005964"/>
    </source>
</evidence>
<proteinExistence type="inferred from homology"/>
<dbReference type="InterPro" id="IPR002018">
    <property type="entry name" value="CarbesteraseB"/>
</dbReference>
<dbReference type="PROSITE" id="PS00941">
    <property type="entry name" value="CARBOXYLESTERASE_B_2"/>
    <property type="match status" value="1"/>
</dbReference>
<evidence type="ECO:0000256" key="2">
    <source>
        <dbReference type="ARBA" id="ARBA00022487"/>
    </source>
</evidence>
<dbReference type="InterPro" id="IPR019826">
    <property type="entry name" value="Carboxylesterase_B_AS"/>
</dbReference>
<dbReference type="InterPro" id="IPR029058">
    <property type="entry name" value="AB_hydrolase_fold"/>
</dbReference>
<keyword evidence="5" id="KW-0325">Glycoprotein</keyword>
<evidence type="ECO:0000259" key="7">
    <source>
        <dbReference type="Pfam" id="PF00135"/>
    </source>
</evidence>
<dbReference type="OrthoDB" id="6846267at2759"/>
<keyword evidence="2" id="KW-0719">Serine esterase</keyword>
<keyword evidence="4" id="KW-1015">Disulfide bond</keyword>
<feature type="domain" description="Carboxylesterase type B" evidence="7">
    <location>
        <begin position="18"/>
        <end position="514"/>
    </location>
</feature>
<dbReference type="GO" id="GO:0052689">
    <property type="term" value="F:carboxylic ester hydrolase activity"/>
    <property type="evidence" value="ECO:0007669"/>
    <property type="project" value="UniProtKB-KW"/>
</dbReference>
<dbReference type="Pfam" id="PF00135">
    <property type="entry name" value="COesterase"/>
    <property type="match status" value="1"/>
</dbReference>
<dbReference type="PANTHER" id="PTHR43142:SF1">
    <property type="entry name" value="CARBOXYLIC ESTER HYDROLASE"/>
    <property type="match status" value="1"/>
</dbReference>
<reference evidence="8" key="1">
    <citation type="submission" date="2021-02" db="EMBL/GenBank/DDBJ databases">
        <authorList>
            <person name="Steward A R."/>
        </authorList>
    </citation>
    <scope>NUCLEOTIDE SEQUENCE</scope>
</reference>
<comment type="caution">
    <text evidence="8">The sequence shown here is derived from an EMBL/GenBank/DDBJ whole genome shotgun (WGS) entry which is preliminary data.</text>
</comment>
<feature type="chain" id="PRO_5033100064" description="Carboxylic ester hydrolase" evidence="6">
    <location>
        <begin position="17"/>
        <end position="547"/>
    </location>
</feature>
<feature type="signal peptide" evidence="6">
    <location>
        <begin position="1"/>
        <end position="16"/>
    </location>
</feature>
<evidence type="ECO:0000313" key="9">
    <source>
        <dbReference type="Proteomes" id="UP000663880"/>
    </source>
</evidence>
<name>A0A821WVT5_9NEOP</name>
<sequence length="547" mass="61553">MFRTLIKLILINFAVGVLVQVKNGKLKGISGKSVNGREYASFQGIPYAAPPTGKYRFVEATEMPPWTGVWNADKPLSRCLQYDPYTGSVTGSEDCLFLNVYTPSLNRSAKLPVLVFIHGGAFMFGTGNIYGPQRIMDWNMVVVTINYRLGPLGFLSTGDNVVPGNAGLKDQNLALIWVKNNIRYFGGNPDNVVLFGNSAGSSSVHYHLLSRRSHDKFHRGIMSSGSALAPWAQQTKPEKNARTLADLVGCPCDNNQEMVECFRTRPADVIVSAQGDMLGWRAQLFTPFTPVVEPECPSAFIDTHPYLGTLEGSFKKVPLLITTTSEEGLYPAAFFQSNATLLPELEARWTELSSIIFNYYDTLPKRRRDEVASKIKEFYLNNQAVNQKTYQQLVKALTDRNFYADIGEFTRLFVLKSTQKAYMYRYSFRGEKSLSDLIGKTNVNYGTSHSDDLIRIFFLPNFVLNRSDDIEIIQTLIKIIYSFSTTGVPTVDNSQWNPVTPGPEINLLDILAPDNMKMSHYANFGNKTFWDSLGFNENERILRYLNY</sequence>
<dbReference type="EMBL" id="CAJOBZ010000063">
    <property type="protein sequence ID" value="CAF4933389.1"/>
    <property type="molecule type" value="Genomic_DNA"/>
</dbReference>
<keyword evidence="6" id="KW-0732">Signal</keyword>
<dbReference type="InterPro" id="IPR019819">
    <property type="entry name" value="Carboxylesterase_B_CS"/>
</dbReference>
<evidence type="ECO:0000313" key="8">
    <source>
        <dbReference type="EMBL" id="CAF4933389.1"/>
    </source>
</evidence>
<dbReference type="EC" id="3.1.1.-" evidence="6"/>
<dbReference type="SUPFAM" id="SSF53474">
    <property type="entry name" value="alpha/beta-Hydrolases"/>
    <property type="match status" value="1"/>
</dbReference>
<dbReference type="CDD" id="cd00312">
    <property type="entry name" value="Esterase_lipase"/>
    <property type="match status" value="1"/>
</dbReference>
<dbReference type="PANTHER" id="PTHR43142">
    <property type="entry name" value="CARBOXYLIC ESTER HYDROLASE"/>
    <property type="match status" value="1"/>
</dbReference>
<organism evidence="8 9">
    <name type="scientific">Pieris macdunnoughi</name>
    <dbReference type="NCBI Taxonomy" id="345717"/>
    <lineage>
        <taxon>Eukaryota</taxon>
        <taxon>Metazoa</taxon>
        <taxon>Ecdysozoa</taxon>
        <taxon>Arthropoda</taxon>
        <taxon>Hexapoda</taxon>
        <taxon>Insecta</taxon>
        <taxon>Pterygota</taxon>
        <taxon>Neoptera</taxon>
        <taxon>Endopterygota</taxon>
        <taxon>Lepidoptera</taxon>
        <taxon>Glossata</taxon>
        <taxon>Ditrysia</taxon>
        <taxon>Papilionoidea</taxon>
        <taxon>Pieridae</taxon>
        <taxon>Pierinae</taxon>
        <taxon>Pieris</taxon>
    </lineage>
</organism>
<evidence type="ECO:0000256" key="5">
    <source>
        <dbReference type="ARBA" id="ARBA00023180"/>
    </source>
</evidence>
<protein>
    <recommendedName>
        <fullName evidence="6">Carboxylic ester hydrolase</fullName>
        <ecNumber evidence="6">3.1.1.-</ecNumber>
    </recommendedName>
</protein>